<accession>A0ABY4EYK8</accession>
<sequence>MKTMIGLINLEHEYDFLNELTYFRCGAATPFAGRYRLIDFTLSNMTKSYMNEIAIFAKHKYRSLIDHLGSGADWDLNKRHGGLFILPPQWHDPHDVSKGDLRHFRNNWDFFERCKSEYVLISGSQFIANMHYNHLFAQHLESGADVTILTSHYDLMPEHNSCLKIEADEHGYVKAFTNDTKNNHVYTGVYLLRKSLLYSLMEECIANNKSNFFLDGIQNNLERLKIQVHNYQGYSMIVNSIDSYYRQNLSLLDLNNYQQLFPNGERVYTKIGNQPPTKYNSAAKIAKSLIATGGIINGEVVNSILFRGVKIGKGAKIKNSIILQHCKIEDGAHLENVILDKDVTVTEDQLLKGAKEQPFIIAKRSTV</sequence>
<dbReference type="Pfam" id="PF24894">
    <property type="entry name" value="Hexapep_GlmU"/>
    <property type="match status" value="1"/>
</dbReference>
<name>A0ABY4EYK8_9BACI</name>
<evidence type="ECO:0000256" key="2">
    <source>
        <dbReference type="ARBA" id="ARBA00023056"/>
    </source>
</evidence>
<reference evidence="5 6" key="1">
    <citation type="submission" date="2022-04" db="EMBL/GenBank/DDBJ databases">
        <title>Gracilibacillus sp. isolated from saltern.</title>
        <authorList>
            <person name="Won M."/>
            <person name="Lee C.-M."/>
            <person name="Woen H.-Y."/>
            <person name="Kwon S.-W."/>
        </authorList>
    </citation>
    <scope>NUCLEOTIDE SEQUENCE [LARGE SCALE GENOMIC DNA]</scope>
    <source>
        <strain evidence="5 6">SSWR10-1</strain>
    </source>
</reference>
<evidence type="ECO:0000259" key="4">
    <source>
        <dbReference type="Pfam" id="PF24894"/>
    </source>
</evidence>
<dbReference type="InterPro" id="IPR011004">
    <property type="entry name" value="Trimer_LpxA-like_sf"/>
</dbReference>
<evidence type="ECO:0000256" key="1">
    <source>
        <dbReference type="ARBA" id="ARBA00010443"/>
    </source>
</evidence>
<dbReference type="InterPro" id="IPR005835">
    <property type="entry name" value="NTP_transferase_dom"/>
</dbReference>
<dbReference type="InterPro" id="IPR011831">
    <property type="entry name" value="ADP-Glc_PPase"/>
</dbReference>
<proteinExistence type="inferred from homology"/>
<dbReference type="InterPro" id="IPR029044">
    <property type="entry name" value="Nucleotide-diphossugar_trans"/>
</dbReference>
<dbReference type="NCBIfam" id="TIGR02092">
    <property type="entry name" value="glgD"/>
    <property type="match status" value="1"/>
</dbReference>
<dbReference type="InterPro" id="IPR011832">
    <property type="entry name" value="GlgDAde_trans"/>
</dbReference>
<keyword evidence="5" id="KW-0808">Transferase</keyword>
<dbReference type="Gene3D" id="2.160.10.10">
    <property type="entry name" value="Hexapeptide repeat proteins"/>
    <property type="match status" value="1"/>
</dbReference>
<dbReference type="PANTHER" id="PTHR43523:SF6">
    <property type="entry name" value="GLYCOGEN BIOSYNTHESIS PROTEIN GLGD"/>
    <property type="match status" value="1"/>
</dbReference>
<dbReference type="CDD" id="cd02508">
    <property type="entry name" value="ADP_Glucose_PP"/>
    <property type="match status" value="1"/>
</dbReference>
<dbReference type="EMBL" id="CP095072">
    <property type="protein sequence ID" value="UOQ47261.1"/>
    <property type="molecule type" value="Genomic_DNA"/>
</dbReference>
<evidence type="ECO:0000313" key="5">
    <source>
        <dbReference type="EMBL" id="UOQ47261.1"/>
    </source>
</evidence>
<dbReference type="InterPro" id="IPR056818">
    <property type="entry name" value="GlmU/GlgC-like_hexapep"/>
</dbReference>
<dbReference type="PANTHER" id="PTHR43523">
    <property type="entry name" value="GLUCOSE-1-PHOSPHATE ADENYLYLTRANSFERASE-RELATED"/>
    <property type="match status" value="1"/>
</dbReference>
<keyword evidence="5" id="KW-0548">Nucleotidyltransferase</keyword>
<keyword evidence="2" id="KW-0320">Glycogen biosynthesis</keyword>
<dbReference type="Pfam" id="PF00483">
    <property type="entry name" value="NTP_transferase"/>
    <property type="match status" value="1"/>
</dbReference>
<evidence type="ECO:0000259" key="3">
    <source>
        <dbReference type="Pfam" id="PF00483"/>
    </source>
</evidence>
<organism evidence="5 6">
    <name type="scientific">Gracilibacillus caseinilyticus</name>
    <dbReference type="NCBI Taxonomy" id="2932256"/>
    <lineage>
        <taxon>Bacteria</taxon>
        <taxon>Bacillati</taxon>
        <taxon>Bacillota</taxon>
        <taxon>Bacilli</taxon>
        <taxon>Bacillales</taxon>
        <taxon>Bacillaceae</taxon>
        <taxon>Gracilibacillus</taxon>
    </lineage>
</organism>
<dbReference type="Gene3D" id="3.90.550.10">
    <property type="entry name" value="Spore Coat Polysaccharide Biosynthesis Protein SpsA, Chain A"/>
    <property type="match status" value="1"/>
</dbReference>
<dbReference type="RefSeq" id="WP_244716218.1">
    <property type="nucleotide sequence ID" value="NZ_CP095072.1"/>
</dbReference>
<evidence type="ECO:0000313" key="6">
    <source>
        <dbReference type="Proteomes" id="UP000831782"/>
    </source>
</evidence>
<dbReference type="SUPFAM" id="SSF51161">
    <property type="entry name" value="Trimeric LpxA-like enzymes"/>
    <property type="match status" value="1"/>
</dbReference>
<dbReference type="GO" id="GO:0008878">
    <property type="term" value="F:glucose-1-phosphate adenylyltransferase activity"/>
    <property type="evidence" value="ECO:0007669"/>
    <property type="project" value="UniProtKB-EC"/>
</dbReference>
<feature type="domain" description="Nucleotidyl transferase" evidence="3">
    <location>
        <begin position="20"/>
        <end position="228"/>
    </location>
</feature>
<dbReference type="Proteomes" id="UP000831782">
    <property type="component" value="Chromosome"/>
</dbReference>
<dbReference type="SUPFAM" id="SSF53448">
    <property type="entry name" value="Nucleotide-diphospho-sugar transferases"/>
    <property type="match status" value="1"/>
</dbReference>
<comment type="similarity">
    <text evidence="1">Belongs to the bacterial/plant glucose-1-phosphate adenylyltransferase family.</text>
</comment>
<protein>
    <submittedName>
        <fullName evidence="5">Glucose-1-phosphate adenylyltransferase subunit GlgD</fullName>
        <ecNumber evidence="5">2.7.7.27</ecNumber>
    </submittedName>
</protein>
<gene>
    <name evidence="5" type="primary">glgD</name>
    <name evidence="5" type="ORF">MUN88_14430</name>
</gene>
<dbReference type="CDD" id="cd04651">
    <property type="entry name" value="LbH_G1P_AT_C"/>
    <property type="match status" value="1"/>
</dbReference>
<keyword evidence="6" id="KW-1185">Reference proteome</keyword>
<dbReference type="EC" id="2.7.7.27" evidence="5"/>
<feature type="domain" description="Glucose-1-phosphate adenylyltransferase/Bifunctional protein GlmU-like C-terminal hexapeptide" evidence="4">
    <location>
        <begin position="281"/>
        <end position="348"/>
    </location>
</feature>